<dbReference type="Pfam" id="PF13432">
    <property type="entry name" value="TPR_16"/>
    <property type="match status" value="1"/>
</dbReference>
<name>A0A7J0BM77_9BACT</name>
<comment type="caution">
    <text evidence="2">The sequence shown here is derived from an EMBL/GenBank/DDBJ whole genome shotgun (WGS) entry which is preliminary data.</text>
</comment>
<gene>
    <name evidence="2" type="ORF">DSM101010T_26670</name>
</gene>
<evidence type="ECO:0000313" key="2">
    <source>
        <dbReference type="EMBL" id="GFM34302.1"/>
    </source>
</evidence>
<dbReference type="PANTHER" id="PTHR12558:SF13">
    <property type="entry name" value="CELL DIVISION CYCLE PROTEIN 27 HOMOLOG"/>
    <property type="match status" value="1"/>
</dbReference>
<dbReference type="InterPro" id="IPR019734">
    <property type="entry name" value="TPR_rpt"/>
</dbReference>
<dbReference type="RefSeq" id="WP_174405904.1">
    <property type="nucleotide sequence ID" value="NZ_BLVO01000013.1"/>
</dbReference>
<proteinExistence type="predicted"/>
<accession>A0A7J0BM77</accession>
<dbReference type="Pfam" id="PF13174">
    <property type="entry name" value="TPR_6"/>
    <property type="match status" value="1"/>
</dbReference>
<reference evidence="2 3" key="1">
    <citation type="submission" date="2020-05" db="EMBL/GenBank/DDBJ databases">
        <title>Draft genome sequence of Desulfovibrio sp. strain HN2T.</title>
        <authorList>
            <person name="Ueno A."/>
            <person name="Tamazawa S."/>
            <person name="Tamamura S."/>
            <person name="Murakami T."/>
            <person name="Kiyama T."/>
            <person name="Inomata H."/>
            <person name="Amano Y."/>
            <person name="Miyakawa K."/>
            <person name="Tamaki H."/>
            <person name="Naganuma T."/>
            <person name="Kaneko K."/>
        </authorList>
    </citation>
    <scope>NUCLEOTIDE SEQUENCE [LARGE SCALE GENOMIC DNA]</scope>
    <source>
        <strain evidence="2 3">HN2</strain>
    </source>
</reference>
<evidence type="ECO:0008006" key="4">
    <source>
        <dbReference type="Google" id="ProtNLM"/>
    </source>
</evidence>
<dbReference type="AlphaFoldDB" id="A0A7J0BM77"/>
<dbReference type="PANTHER" id="PTHR12558">
    <property type="entry name" value="CELL DIVISION CYCLE 16,23,27"/>
    <property type="match status" value="1"/>
</dbReference>
<keyword evidence="1" id="KW-0802">TPR repeat</keyword>
<protein>
    <recommendedName>
        <fullName evidence="4">Tetratricopeptide repeat protein</fullName>
    </recommendedName>
</protein>
<dbReference type="EMBL" id="BLVO01000013">
    <property type="protein sequence ID" value="GFM34302.1"/>
    <property type="molecule type" value="Genomic_DNA"/>
</dbReference>
<evidence type="ECO:0000256" key="1">
    <source>
        <dbReference type="PROSITE-ProRule" id="PRU00339"/>
    </source>
</evidence>
<dbReference type="SMART" id="SM00028">
    <property type="entry name" value="TPR"/>
    <property type="match status" value="6"/>
</dbReference>
<dbReference type="Gene3D" id="1.25.40.10">
    <property type="entry name" value="Tetratricopeptide repeat domain"/>
    <property type="match status" value="1"/>
</dbReference>
<evidence type="ECO:0000313" key="3">
    <source>
        <dbReference type="Proteomes" id="UP000503840"/>
    </source>
</evidence>
<dbReference type="Pfam" id="PF13374">
    <property type="entry name" value="TPR_10"/>
    <property type="match status" value="1"/>
</dbReference>
<dbReference type="InterPro" id="IPR011990">
    <property type="entry name" value="TPR-like_helical_dom_sf"/>
</dbReference>
<feature type="repeat" description="TPR" evidence="1">
    <location>
        <begin position="171"/>
        <end position="204"/>
    </location>
</feature>
<dbReference type="PROSITE" id="PS50005">
    <property type="entry name" value="TPR"/>
    <property type="match status" value="1"/>
</dbReference>
<keyword evidence="3" id="KW-1185">Reference proteome</keyword>
<dbReference type="SUPFAM" id="SSF48452">
    <property type="entry name" value="TPR-like"/>
    <property type="match status" value="1"/>
</dbReference>
<dbReference type="Proteomes" id="UP000503840">
    <property type="component" value="Unassembled WGS sequence"/>
</dbReference>
<organism evidence="2 3">
    <name type="scientific">Desulfovibrio subterraneus</name>
    <dbReference type="NCBI Taxonomy" id="2718620"/>
    <lineage>
        <taxon>Bacteria</taxon>
        <taxon>Pseudomonadati</taxon>
        <taxon>Thermodesulfobacteriota</taxon>
        <taxon>Desulfovibrionia</taxon>
        <taxon>Desulfovibrionales</taxon>
        <taxon>Desulfovibrionaceae</taxon>
        <taxon>Desulfovibrio</taxon>
    </lineage>
</organism>
<sequence length="359" mass="39195">MCRAVIRLCLALLFSGVVCVTVGNILSAERALAETGPVATGPYATDSDVTNSDAIGSDAIGSVVILSAATGSQESGGQVAGTQTNGLPAIGLPVTKGSDGDPLDERMLQAADLHYKGQLQAARTLFGQVVRDDPDNAFALNQLGLISAKLERFEDAARFFSDVAAKHADNTFARLWLGVLHLQNGRKDEARGFFRQVLKIDGRNADACYFLGVMAAVDHDGARAVEWLRKAQAFGSDDPETHYRLAGAFLSMDMPMNARLEFERTLALNPRHTKAMHGLGWVLFNQGYEDHAVRLWEKVLKINGADAEARSSLAKVMNDRAYAAYEKGNSRLAAELWERTLRYETDNKAARYYLRKLGR</sequence>